<evidence type="ECO:0000256" key="1">
    <source>
        <dbReference type="SAM" id="MobiDB-lite"/>
    </source>
</evidence>
<feature type="compositionally biased region" description="Low complexity" evidence="1">
    <location>
        <begin position="1"/>
        <end position="22"/>
    </location>
</feature>
<evidence type="ECO:0000313" key="2">
    <source>
        <dbReference type="EMBL" id="JAE30832.1"/>
    </source>
</evidence>
<proteinExistence type="predicted"/>
<reference evidence="2" key="2">
    <citation type="journal article" date="2015" name="Data Brief">
        <title>Shoot transcriptome of the giant reed, Arundo donax.</title>
        <authorList>
            <person name="Barrero R.A."/>
            <person name="Guerrero F.D."/>
            <person name="Moolhuijzen P."/>
            <person name="Goolsby J.A."/>
            <person name="Tidwell J."/>
            <person name="Bellgard S.E."/>
            <person name="Bellgard M.I."/>
        </authorList>
    </citation>
    <scope>NUCLEOTIDE SEQUENCE</scope>
    <source>
        <tissue evidence="2">Shoot tissue taken approximately 20 cm above the soil surface</tissue>
    </source>
</reference>
<dbReference type="AlphaFoldDB" id="A0A0A9H242"/>
<protein>
    <submittedName>
        <fullName evidence="2">Uncharacterized protein</fullName>
    </submittedName>
</protein>
<feature type="region of interest" description="Disordered" evidence="1">
    <location>
        <begin position="1"/>
        <end position="27"/>
    </location>
</feature>
<reference evidence="2" key="1">
    <citation type="submission" date="2014-09" db="EMBL/GenBank/DDBJ databases">
        <authorList>
            <person name="Magalhaes I.L.F."/>
            <person name="Oliveira U."/>
            <person name="Santos F.R."/>
            <person name="Vidigal T.H.D.A."/>
            <person name="Brescovit A.D."/>
            <person name="Santos A.J."/>
        </authorList>
    </citation>
    <scope>NUCLEOTIDE SEQUENCE</scope>
    <source>
        <tissue evidence="2">Shoot tissue taken approximately 20 cm above the soil surface</tissue>
    </source>
</reference>
<organism evidence="2">
    <name type="scientific">Arundo donax</name>
    <name type="common">Giant reed</name>
    <name type="synonym">Donax arundinaceus</name>
    <dbReference type="NCBI Taxonomy" id="35708"/>
    <lineage>
        <taxon>Eukaryota</taxon>
        <taxon>Viridiplantae</taxon>
        <taxon>Streptophyta</taxon>
        <taxon>Embryophyta</taxon>
        <taxon>Tracheophyta</taxon>
        <taxon>Spermatophyta</taxon>
        <taxon>Magnoliopsida</taxon>
        <taxon>Liliopsida</taxon>
        <taxon>Poales</taxon>
        <taxon>Poaceae</taxon>
        <taxon>PACMAD clade</taxon>
        <taxon>Arundinoideae</taxon>
        <taxon>Arundineae</taxon>
        <taxon>Arundo</taxon>
    </lineage>
</organism>
<feature type="region of interest" description="Disordered" evidence="1">
    <location>
        <begin position="40"/>
        <end position="61"/>
    </location>
</feature>
<feature type="compositionally biased region" description="Low complexity" evidence="1">
    <location>
        <begin position="41"/>
        <end position="51"/>
    </location>
</feature>
<accession>A0A0A9H242</accession>
<dbReference type="EMBL" id="GBRH01167064">
    <property type="protein sequence ID" value="JAE30832.1"/>
    <property type="molecule type" value="Transcribed_RNA"/>
</dbReference>
<sequence length="61" mass="6372">MASLAPLLPSLASRSPSSPLAPHDSDWSMVGCSRRWKPDVSSSCASSSFGSRIMGPQPILA</sequence>
<name>A0A0A9H242_ARUDO</name>